<feature type="transmembrane region" description="Helical" evidence="7">
    <location>
        <begin position="38"/>
        <end position="59"/>
    </location>
</feature>
<comment type="similarity">
    <text evidence="2">Belongs to the major facilitator superfamily.</text>
</comment>
<dbReference type="AlphaFoldDB" id="K7EDH7"/>
<dbReference type="Bgee" id="ENSOANG00000000638">
    <property type="expression patterns" value="Expressed in liver and 7 other cell types or tissues"/>
</dbReference>
<accession>K7EDH7</accession>
<dbReference type="GO" id="GO:0022857">
    <property type="term" value="F:transmembrane transporter activity"/>
    <property type="evidence" value="ECO:0007669"/>
    <property type="project" value="InterPro"/>
</dbReference>
<dbReference type="RefSeq" id="XP_028903008.1">
    <property type="nucleotide sequence ID" value="XM_029047175.2"/>
</dbReference>
<dbReference type="Ensembl" id="ENSOANT00000040830.2">
    <property type="protein sequence ID" value="ENSOANP00000031584.2"/>
    <property type="gene ID" value="ENSOANG00000000638.3"/>
</dbReference>
<name>K7EDH7_ORNAN</name>
<evidence type="ECO:0000256" key="2">
    <source>
        <dbReference type="ARBA" id="ARBA00008335"/>
    </source>
</evidence>
<evidence type="ECO:0000256" key="5">
    <source>
        <dbReference type="ARBA" id="ARBA00023136"/>
    </source>
</evidence>
<feature type="transmembrane region" description="Helical" evidence="7">
    <location>
        <begin position="89"/>
        <end position="114"/>
    </location>
</feature>
<evidence type="ECO:0000313" key="9">
    <source>
        <dbReference type="Proteomes" id="UP000002279"/>
    </source>
</evidence>
<dbReference type="PANTHER" id="PTHR23121">
    <property type="entry name" value="SODIUM-DEPENDENT GLUCOSE TRANSPORTER 1"/>
    <property type="match status" value="1"/>
</dbReference>
<dbReference type="OMA" id="IPWCKKA"/>
<feature type="transmembrane region" description="Helical" evidence="7">
    <location>
        <begin position="391"/>
        <end position="414"/>
    </location>
</feature>
<keyword evidence="9" id="KW-1185">Reference proteome</keyword>
<dbReference type="Gene3D" id="1.20.1250.20">
    <property type="entry name" value="MFS general substrate transporter like domains"/>
    <property type="match status" value="2"/>
</dbReference>
<dbReference type="Pfam" id="PF07690">
    <property type="entry name" value="MFS_1"/>
    <property type="match status" value="1"/>
</dbReference>
<dbReference type="KEGG" id="oaa:100073558"/>
<dbReference type="GO" id="GO:0016020">
    <property type="term" value="C:membrane"/>
    <property type="evidence" value="ECO:0007669"/>
    <property type="project" value="UniProtKB-SubCell"/>
</dbReference>
<evidence type="ECO:0000313" key="8">
    <source>
        <dbReference type="Ensembl" id="ENSOANP00000031584.2"/>
    </source>
</evidence>
<feature type="transmembrane region" description="Helical" evidence="7">
    <location>
        <begin position="189"/>
        <end position="211"/>
    </location>
</feature>
<reference evidence="8" key="2">
    <citation type="submission" date="2025-09" db="UniProtKB">
        <authorList>
            <consortium name="Ensembl"/>
        </authorList>
    </citation>
    <scope>IDENTIFICATION</scope>
    <source>
        <strain evidence="8">Glennie</strain>
    </source>
</reference>
<keyword evidence="4 7" id="KW-1133">Transmembrane helix</keyword>
<feature type="transmembrane region" description="Helical" evidence="7">
    <location>
        <begin position="305"/>
        <end position="322"/>
    </location>
</feature>
<keyword evidence="3 7" id="KW-0812">Transmembrane</keyword>
<evidence type="ECO:0000256" key="6">
    <source>
        <dbReference type="SAM" id="MobiDB-lite"/>
    </source>
</evidence>
<dbReference type="InParanoid" id="K7EDH7"/>
<feature type="transmembrane region" description="Helical" evidence="7">
    <location>
        <begin position="328"/>
        <end position="349"/>
    </location>
</feature>
<feature type="transmembrane region" description="Helical" evidence="7">
    <location>
        <begin position="236"/>
        <end position="259"/>
    </location>
</feature>
<dbReference type="InterPro" id="IPR036259">
    <property type="entry name" value="MFS_trans_sf"/>
</dbReference>
<evidence type="ECO:0000256" key="1">
    <source>
        <dbReference type="ARBA" id="ARBA00004141"/>
    </source>
</evidence>
<comment type="subcellular location">
    <subcellularLocation>
        <location evidence="1">Membrane</location>
        <topology evidence="1">Multi-pass membrane protein</topology>
    </subcellularLocation>
</comment>
<gene>
    <name evidence="8" type="primary">MFSD4B</name>
</gene>
<dbReference type="SUPFAM" id="SSF103473">
    <property type="entry name" value="MFS general substrate transporter"/>
    <property type="match status" value="1"/>
</dbReference>
<sequence>MGDGGEDTAGSLKGMSIAILGPTFQDLASNVNSNISSISFIFVGRSFGYLGGSVIGGILFDCMNHFLLLGISMLATAIGLYLVPFCKRAILLAVMMSVFGVSMGVLDTGGNILILETWEQRAAPHLQALHFSFALGAFVAPILAKLALGGVGPAGNVTGADQANLSARDPPAAADLEAVFGLPADMNFLLSYVVTGTYVFVVFICILVLFLKRSPSQEKTKASAQKSQTAKYHKTLLGLLFIFFFFYVGAEVTYGSYVFSFATRHVHVKESEAAGLNSVFWGAFAACRGAAICFATCLYPGTMIVMSNIGSLLSSLLLVLFYKSPVCLWSATAVYGASMATTFPSGISWIEQYTTIRGKSASLFVVGAALGEMVIPAVVGTLQGEYSHLPVVLYTSLGSALATALLFPVMYKFATSPLERTLKKNRKSEDQKALLPGSGLNDGEEEEEVAESWNEAAFEVIEMNEGLQSSVLEPSRAIPGGVLAPVSNQHCSYNVVVDSSPRILGNSPEKQVITAQEKNV</sequence>
<dbReference type="FunCoup" id="K7EDH7">
    <property type="interactions" value="248"/>
</dbReference>
<protein>
    <submittedName>
        <fullName evidence="8">Major facilitator superfamily domain containing 4B</fullName>
    </submittedName>
</protein>
<dbReference type="GeneID" id="100073558"/>
<reference evidence="8" key="1">
    <citation type="submission" date="2025-08" db="UniProtKB">
        <authorList>
            <consortium name="Ensembl"/>
        </authorList>
    </citation>
    <scope>IDENTIFICATION</scope>
    <source>
        <strain evidence="8">Glennie</strain>
    </source>
</reference>
<dbReference type="OrthoDB" id="546893at2759"/>
<keyword evidence="5 7" id="KW-0472">Membrane</keyword>
<evidence type="ECO:0000256" key="7">
    <source>
        <dbReference type="SAM" id="Phobius"/>
    </source>
</evidence>
<dbReference type="InterPro" id="IPR011701">
    <property type="entry name" value="MFS"/>
</dbReference>
<dbReference type="GeneTree" id="ENSGT00530000063320"/>
<dbReference type="PANTHER" id="PTHR23121:SF9">
    <property type="entry name" value="SODIUM-DEPENDENT GLUCOSE TRANSPORTER 1"/>
    <property type="match status" value="1"/>
</dbReference>
<feature type="transmembrane region" description="Helical" evidence="7">
    <location>
        <begin position="66"/>
        <end position="83"/>
    </location>
</feature>
<dbReference type="CTD" id="91749"/>
<dbReference type="FunFam" id="1.20.1250.20:FF:000367">
    <property type="entry name" value="Major facilitator superfamily domain containing 4B"/>
    <property type="match status" value="1"/>
</dbReference>
<proteinExistence type="inferred from homology"/>
<evidence type="ECO:0000256" key="4">
    <source>
        <dbReference type="ARBA" id="ARBA00022989"/>
    </source>
</evidence>
<dbReference type="HOGENOM" id="CLU_028923_1_0_1"/>
<feature type="transmembrane region" description="Helical" evidence="7">
    <location>
        <begin position="126"/>
        <end position="144"/>
    </location>
</feature>
<organism evidence="8 9">
    <name type="scientific">Ornithorhynchus anatinus</name>
    <name type="common">Duckbill platypus</name>
    <dbReference type="NCBI Taxonomy" id="9258"/>
    <lineage>
        <taxon>Eukaryota</taxon>
        <taxon>Metazoa</taxon>
        <taxon>Chordata</taxon>
        <taxon>Craniata</taxon>
        <taxon>Vertebrata</taxon>
        <taxon>Euteleostomi</taxon>
        <taxon>Mammalia</taxon>
        <taxon>Monotremata</taxon>
        <taxon>Ornithorhynchidae</taxon>
        <taxon>Ornithorhynchus</taxon>
    </lineage>
</organism>
<feature type="transmembrane region" description="Helical" evidence="7">
    <location>
        <begin position="361"/>
        <end position="379"/>
    </location>
</feature>
<dbReference type="Proteomes" id="UP000002279">
    <property type="component" value="Unplaced"/>
</dbReference>
<evidence type="ECO:0000256" key="3">
    <source>
        <dbReference type="ARBA" id="ARBA00022692"/>
    </source>
</evidence>
<feature type="region of interest" description="Disordered" evidence="6">
    <location>
        <begin position="425"/>
        <end position="447"/>
    </location>
</feature>